<dbReference type="EMBL" id="CP042203">
    <property type="protein sequence ID" value="QDS77927.1"/>
    <property type="molecule type" value="Genomic_DNA"/>
</dbReference>
<keyword evidence="1" id="KW-0472">Membrane</keyword>
<feature type="signal peptide" evidence="2">
    <location>
        <begin position="1"/>
        <end position="18"/>
    </location>
</feature>
<evidence type="ECO:0000313" key="4">
    <source>
        <dbReference type="Proteomes" id="UP000316270"/>
    </source>
</evidence>
<dbReference type="OrthoDB" id="5390143at2759"/>
<gene>
    <name evidence="3" type="ORF">FKW77_001127</name>
</gene>
<feature type="chain" id="PRO_5022179470" description="Mid2 domain-containing protein" evidence="2">
    <location>
        <begin position="19"/>
        <end position="252"/>
    </location>
</feature>
<evidence type="ECO:0000256" key="2">
    <source>
        <dbReference type="SAM" id="SignalP"/>
    </source>
</evidence>
<dbReference type="Proteomes" id="UP000316270">
    <property type="component" value="Chromosome 19"/>
</dbReference>
<keyword evidence="4" id="KW-1185">Reference proteome</keyword>
<reference evidence="3 4" key="1">
    <citation type="submission" date="2019-07" db="EMBL/GenBank/DDBJ databases">
        <title>Finished genome of Venturia effusa.</title>
        <authorList>
            <person name="Young C.A."/>
            <person name="Cox M.P."/>
            <person name="Ganley A.R.D."/>
            <person name="David W.J."/>
        </authorList>
    </citation>
    <scope>NUCLEOTIDE SEQUENCE [LARGE SCALE GENOMIC DNA]</scope>
    <source>
        <strain evidence="4">albino</strain>
    </source>
</reference>
<name>A0A517LQK8_9PEZI</name>
<feature type="transmembrane region" description="Helical" evidence="1">
    <location>
        <begin position="168"/>
        <end position="191"/>
    </location>
</feature>
<keyword evidence="2" id="KW-0732">Signal</keyword>
<evidence type="ECO:0008006" key="5">
    <source>
        <dbReference type="Google" id="ProtNLM"/>
    </source>
</evidence>
<dbReference type="STRING" id="50376.A0A517LQK8"/>
<evidence type="ECO:0000313" key="3">
    <source>
        <dbReference type="EMBL" id="QDS77927.1"/>
    </source>
</evidence>
<organism evidence="3 4">
    <name type="scientific">Venturia effusa</name>
    <dbReference type="NCBI Taxonomy" id="50376"/>
    <lineage>
        <taxon>Eukaryota</taxon>
        <taxon>Fungi</taxon>
        <taxon>Dikarya</taxon>
        <taxon>Ascomycota</taxon>
        <taxon>Pezizomycotina</taxon>
        <taxon>Dothideomycetes</taxon>
        <taxon>Pleosporomycetidae</taxon>
        <taxon>Venturiales</taxon>
        <taxon>Venturiaceae</taxon>
        <taxon>Venturia</taxon>
    </lineage>
</organism>
<keyword evidence="1" id="KW-0812">Transmembrane</keyword>
<accession>A0A517LQK8</accession>
<keyword evidence="1" id="KW-1133">Transmembrane helix</keyword>
<protein>
    <recommendedName>
        <fullName evidence="5">Mid2 domain-containing protein</fullName>
    </recommendedName>
</protein>
<sequence>MLLISSLLLLSLCGKCIAKTDWYWPEPSRTSSSNPQSRNETWYIGEVKELKWASDLDAYDIGLTQGRQDADHGSVFIFRKGNWTSSLTQTHMFWVVQSFHFDLSLTDSFYLQINDHKVPASQRTFRGTTYFTIKPAPQNSSNTCPSNNNTTIPPLTNQPLVDRKAKLVGMWLGLGLGVPLLLALASIAFLLTLSRRAKQNHFVESKNGYDNTLKELTRDKEYHKPPGCNEVHEVADRDIVHEAPEWNAAFPR</sequence>
<dbReference type="AlphaFoldDB" id="A0A517LQK8"/>
<proteinExistence type="predicted"/>
<evidence type="ECO:0000256" key="1">
    <source>
        <dbReference type="SAM" id="Phobius"/>
    </source>
</evidence>